<dbReference type="InterPro" id="IPR014031">
    <property type="entry name" value="Ketoacyl_synth_C"/>
</dbReference>
<dbReference type="InterPro" id="IPR050091">
    <property type="entry name" value="PKS_NRPS_Biosynth_Enz"/>
</dbReference>
<dbReference type="CDD" id="cd00833">
    <property type="entry name" value="PKS"/>
    <property type="match status" value="1"/>
</dbReference>
<dbReference type="Pfam" id="PF00155">
    <property type="entry name" value="Aminotran_1_2"/>
    <property type="match status" value="1"/>
</dbReference>
<dbReference type="SUPFAM" id="SSF55048">
    <property type="entry name" value="Probable ACP-binding domain of malonyl-CoA ACP transacylase"/>
    <property type="match status" value="1"/>
</dbReference>
<accession>A0A7W9KC16</accession>
<dbReference type="Gene3D" id="3.30.70.3290">
    <property type="match status" value="1"/>
</dbReference>
<evidence type="ECO:0000256" key="2">
    <source>
        <dbReference type="ARBA" id="ARBA00022450"/>
    </source>
</evidence>
<dbReference type="PROSITE" id="PS00599">
    <property type="entry name" value="AA_TRANSFER_CLASS_2"/>
    <property type="match status" value="1"/>
</dbReference>
<dbReference type="GO" id="GO:0005886">
    <property type="term" value="C:plasma membrane"/>
    <property type="evidence" value="ECO:0007669"/>
    <property type="project" value="TreeGrafter"/>
</dbReference>
<dbReference type="GO" id="GO:0005737">
    <property type="term" value="C:cytoplasm"/>
    <property type="evidence" value="ECO:0007669"/>
    <property type="project" value="TreeGrafter"/>
</dbReference>
<dbReference type="Pfam" id="PF02801">
    <property type="entry name" value="Ketoacyl-synt_C"/>
    <property type="match status" value="1"/>
</dbReference>
<evidence type="ECO:0000313" key="8">
    <source>
        <dbReference type="EMBL" id="MBB5889859.1"/>
    </source>
</evidence>
<dbReference type="InterPro" id="IPR016036">
    <property type="entry name" value="Malonyl_transacylase_ACP-bd"/>
</dbReference>
<dbReference type="Gene3D" id="3.90.1150.10">
    <property type="entry name" value="Aspartate Aminotransferase, domain 1"/>
    <property type="match status" value="1"/>
</dbReference>
<dbReference type="InterPro" id="IPR015424">
    <property type="entry name" value="PyrdxlP-dep_Trfase"/>
</dbReference>
<dbReference type="InterPro" id="IPR016039">
    <property type="entry name" value="Thiolase-like"/>
</dbReference>
<evidence type="ECO:0000256" key="3">
    <source>
        <dbReference type="ARBA" id="ARBA00022553"/>
    </source>
</evidence>
<protein>
    <submittedName>
        <fullName evidence="8">8-amino-7-oxononanoate synthase</fullName>
    </submittedName>
</protein>
<dbReference type="Pfam" id="PF16197">
    <property type="entry name" value="KAsynt_C_assoc"/>
    <property type="match status" value="1"/>
</dbReference>
<dbReference type="Gene3D" id="3.40.47.10">
    <property type="match status" value="1"/>
</dbReference>
<keyword evidence="4" id="KW-0808">Transferase</keyword>
<dbReference type="InterPro" id="IPR001227">
    <property type="entry name" value="Ac_transferase_dom_sf"/>
</dbReference>
<gene>
    <name evidence="8" type="ORF">BJ998_001055</name>
</gene>
<dbReference type="RefSeq" id="WP_221337879.1">
    <property type="nucleotide sequence ID" value="NZ_BAAAWY010000008.1"/>
</dbReference>
<organism evidence="8 9">
    <name type="scientific">Kutzneria kofuensis</name>
    <dbReference type="NCBI Taxonomy" id="103725"/>
    <lineage>
        <taxon>Bacteria</taxon>
        <taxon>Bacillati</taxon>
        <taxon>Actinomycetota</taxon>
        <taxon>Actinomycetes</taxon>
        <taxon>Pseudonocardiales</taxon>
        <taxon>Pseudonocardiaceae</taxon>
        <taxon>Kutzneria</taxon>
    </lineage>
</organism>
<name>A0A7W9KC16_9PSEU</name>
<dbReference type="InterPro" id="IPR018201">
    <property type="entry name" value="Ketoacyl_synth_AS"/>
</dbReference>
<dbReference type="CDD" id="cd06454">
    <property type="entry name" value="KBL_like"/>
    <property type="match status" value="1"/>
</dbReference>
<dbReference type="GO" id="GO:0071770">
    <property type="term" value="P:DIM/DIP cell wall layer assembly"/>
    <property type="evidence" value="ECO:0007669"/>
    <property type="project" value="TreeGrafter"/>
</dbReference>
<dbReference type="SUPFAM" id="SSF53901">
    <property type="entry name" value="Thiolase-like"/>
    <property type="match status" value="1"/>
</dbReference>
<dbReference type="InterPro" id="IPR036736">
    <property type="entry name" value="ACP-like_sf"/>
</dbReference>
<comment type="caution">
    <text evidence="8">The sequence shown here is derived from an EMBL/GenBank/DDBJ whole genome shotgun (WGS) entry which is preliminary data.</text>
</comment>
<feature type="region of interest" description="Disordered" evidence="6">
    <location>
        <begin position="926"/>
        <end position="947"/>
    </location>
</feature>
<dbReference type="InterPro" id="IPR004839">
    <property type="entry name" value="Aminotransferase_I/II_large"/>
</dbReference>
<comment type="cofactor">
    <cofactor evidence="1">
        <name>pyridoxal 5'-phosphate</name>
        <dbReference type="ChEBI" id="CHEBI:597326"/>
    </cofactor>
</comment>
<evidence type="ECO:0000256" key="1">
    <source>
        <dbReference type="ARBA" id="ARBA00001933"/>
    </source>
</evidence>
<keyword evidence="2" id="KW-0596">Phosphopantetheine</keyword>
<dbReference type="SUPFAM" id="SSF47336">
    <property type="entry name" value="ACP-like"/>
    <property type="match status" value="1"/>
</dbReference>
<evidence type="ECO:0000256" key="5">
    <source>
        <dbReference type="ARBA" id="ARBA00022898"/>
    </source>
</evidence>
<dbReference type="Pfam" id="PF00698">
    <property type="entry name" value="Acyl_transf_1"/>
    <property type="match status" value="1"/>
</dbReference>
<dbReference type="PROSITE" id="PS00606">
    <property type="entry name" value="KS3_1"/>
    <property type="match status" value="1"/>
</dbReference>
<dbReference type="SMART" id="SM00825">
    <property type="entry name" value="PKS_KS"/>
    <property type="match status" value="1"/>
</dbReference>
<sequence length="1487" mass="157980">MSDIAVVGLACRFPGAADVGQYWRMILRAERQFDAIPPDRWRHETFHDPRDRRSPHTAYTDQGAFIDDVERFATAHYNIPPRRAIAMDPQHRLLIDLARESLQDAGWERRPFDRARTGVFVGLNQSTYQDLAATRLRAMLLADGSLHCGQEDEALLAAIQDAAQQALAPLQAFSLPGTLPNMAACAVSSVFDLGGPAFAVDSACSSSMVALHEAMHHLRAGTCTVALVGGVFLNLTPDGLVTLCRVGAVSANGVCRPFDERADGFVLGEGGAVAVLRPLADAVRDGDRIYAVIKGVGTSNDGASDGPVTPRVEGQLAAFRAAYRDAGVSANTVEFVEAHGTGTVVGDRVELEALRALRMEDPDHVAAECQVSSVKALIGHTMAAAGAAGLVKAVLALHNATIPPQPETTPDDAGMLTDARLAIAERALPWRSRPQHPRRAAVSSFGFGGTNVHAVLEEAPRRRTVRAARPVPVLLTADSLELLAEHVTAVREQVVADPGLTPASVAYTLATRTPLSARVAFVATSRSELIDLLGAAAAALRAGEVGDLGRGIHAAAAPLAESDRQVAFLYPGQGAQRVGMLSELYHGFRSFRGEIERLDDRVRASTGTSFASLVWGWESAPEIAETALTDTRRCQPALGALGIATTALLAEFGVRPDITVGHSVGEFPAAVGAGLLDPVDAIDFLVHRGEAIANGGSRAAGGMVAVQSSEERFDELTAGIEGMWPGCFNHPEQVVGSGSVGAVAMLTERCAQAGVPAVPLRVSHAFHSPLVAEADELVADRVAELPLRSGRVLVSTVSGRVCTDPDELRGWWQRSASSPVRFAAASQAAADAGARVFVQVFGGNGLLAMARRSIADTTGCHFVALEAEPDDGRAFLSGLVRLAVLGLPVDLLPLFGDGERDLATLPPSPLAAQPYSVRIASRHRSPRRRVRPVASPGDARPTIVDPPEDHPVNDLVDLLNEVLAVLRTLTKTEHANALSPARDSPPVRDQVLAAIAEISVYPPEHLRGEQSLGRDLGFDSIMIADLGAVIRKLWPDLPLDGKRLSADVTVDDLVRLVDEQREHHEPDLPRVIDMPAEPVDEAPEPPLEHIDPAAFPEIVESARRVQLVDRLGLRNPYFVTHEGINASRTRVAGTDLICFSSYNYLGLSGHPTVSAAAKDAVDRYGTSVSAARMLSGDRPPHAELDAALADLLGTEAALTLVSGHATNVTVIGHLLGPDDLVVHDALAHDSVLQGCRLSGATRRPFPHGDLAALDELLGHVRRKFRRVLVVVEGIYSMDGDIADLPELIQIKKRHGAMLMVDEAHSIGVLGAGGGGIGEHFGVDRAGVDIWMGTLSKAFASCGGYVAGSRALIDYFRYTLPGFVYSVGMTPANAVAALAAMRQLRAEPDRLAVLRQRSKLFAMLASDAGVNIGASRDTPVIPCIVGSSMRSLVLANALYDRGVSVCPIVHPAVEEQQARLRFFVTAEHTSEEIAYTVGVLADELARLG</sequence>
<dbReference type="InterPro" id="IPR032821">
    <property type="entry name" value="PKS_assoc"/>
</dbReference>
<dbReference type="InterPro" id="IPR014030">
    <property type="entry name" value="Ketoacyl_synth_N"/>
</dbReference>
<dbReference type="SUPFAM" id="SSF53383">
    <property type="entry name" value="PLP-dependent transferases"/>
    <property type="match status" value="1"/>
</dbReference>
<dbReference type="InterPro" id="IPR001917">
    <property type="entry name" value="Aminotrans_II_pyridoxalP_BS"/>
</dbReference>
<dbReference type="Proteomes" id="UP000585638">
    <property type="component" value="Unassembled WGS sequence"/>
</dbReference>
<dbReference type="PROSITE" id="PS52004">
    <property type="entry name" value="KS3_2"/>
    <property type="match status" value="1"/>
</dbReference>
<dbReference type="GO" id="GO:0030170">
    <property type="term" value="F:pyridoxal phosphate binding"/>
    <property type="evidence" value="ECO:0007669"/>
    <property type="project" value="InterPro"/>
</dbReference>
<evidence type="ECO:0000313" key="9">
    <source>
        <dbReference type="Proteomes" id="UP000585638"/>
    </source>
</evidence>
<dbReference type="PANTHER" id="PTHR43775">
    <property type="entry name" value="FATTY ACID SYNTHASE"/>
    <property type="match status" value="1"/>
</dbReference>
<dbReference type="GO" id="GO:0004312">
    <property type="term" value="F:fatty acid synthase activity"/>
    <property type="evidence" value="ECO:0007669"/>
    <property type="project" value="TreeGrafter"/>
</dbReference>
<dbReference type="GO" id="GO:0006633">
    <property type="term" value="P:fatty acid biosynthetic process"/>
    <property type="evidence" value="ECO:0007669"/>
    <property type="project" value="InterPro"/>
</dbReference>
<dbReference type="Pfam" id="PF00109">
    <property type="entry name" value="ketoacyl-synt"/>
    <property type="match status" value="1"/>
</dbReference>
<dbReference type="EMBL" id="JACHIR010000001">
    <property type="protein sequence ID" value="MBB5889859.1"/>
    <property type="molecule type" value="Genomic_DNA"/>
</dbReference>
<dbReference type="GO" id="GO:0004315">
    <property type="term" value="F:3-oxoacyl-[acyl-carrier-protein] synthase activity"/>
    <property type="evidence" value="ECO:0007669"/>
    <property type="project" value="InterPro"/>
</dbReference>
<evidence type="ECO:0000256" key="6">
    <source>
        <dbReference type="SAM" id="MobiDB-lite"/>
    </source>
</evidence>
<reference evidence="8 9" key="1">
    <citation type="submission" date="2020-08" db="EMBL/GenBank/DDBJ databases">
        <title>Sequencing the genomes of 1000 actinobacteria strains.</title>
        <authorList>
            <person name="Klenk H.-P."/>
        </authorList>
    </citation>
    <scope>NUCLEOTIDE SEQUENCE [LARGE SCALE GENOMIC DNA]</scope>
    <source>
        <strain evidence="8 9">DSM 43851</strain>
    </source>
</reference>
<dbReference type="SMART" id="SM00827">
    <property type="entry name" value="PKS_AT"/>
    <property type="match status" value="1"/>
</dbReference>
<feature type="domain" description="Ketosynthase family 3 (KS3)" evidence="7">
    <location>
        <begin position="1"/>
        <end position="458"/>
    </location>
</feature>
<dbReference type="InterPro" id="IPR015422">
    <property type="entry name" value="PyrdxlP-dep_Trfase_small"/>
</dbReference>
<evidence type="ECO:0000256" key="4">
    <source>
        <dbReference type="ARBA" id="ARBA00022679"/>
    </source>
</evidence>
<evidence type="ECO:0000259" key="7">
    <source>
        <dbReference type="PROSITE" id="PS52004"/>
    </source>
</evidence>
<dbReference type="InterPro" id="IPR015421">
    <property type="entry name" value="PyrdxlP-dep_Trfase_major"/>
</dbReference>
<dbReference type="PANTHER" id="PTHR43775:SF37">
    <property type="entry name" value="SI:DKEY-61P9.11"/>
    <property type="match status" value="1"/>
</dbReference>
<dbReference type="InterPro" id="IPR014043">
    <property type="entry name" value="Acyl_transferase_dom"/>
</dbReference>
<keyword evidence="9" id="KW-1185">Reference proteome</keyword>
<proteinExistence type="predicted"/>
<dbReference type="InterPro" id="IPR020841">
    <property type="entry name" value="PKS_Beta-ketoAc_synthase_dom"/>
</dbReference>
<dbReference type="Gene3D" id="3.40.640.10">
    <property type="entry name" value="Type I PLP-dependent aspartate aminotransferase-like (Major domain)"/>
    <property type="match status" value="1"/>
</dbReference>
<keyword evidence="3" id="KW-0597">Phosphoprotein</keyword>
<keyword evidence="5" id="KW-0663">Pyridoxal phosphate</keyword>
<dbReference type="SUPFAM" id="SSF52151">
    <property type="entry name" value="FabD/lysophospholipase-like"/>
    <property type="match status" value="1"/>
</dbReference>
<dbReference type="InterPro" id="IPR016035">
    <property type="entry name" value="Acyl_Trfase/lysoPLipase"/>
</dbReference>
<dbReference type="Gene3D" id="3.40.366.10">
    <property type="entry name" value="Malonyl-Coenzyme A Acyl Carrier Protein, domain 2"/>
    <property type="match status" value="1"/>
</dbReference>
<dbReference type="Gene3D" id="1.10.1200.10">
    <property type="entry name" value="ACP-like"/>
    <property type="match status" value="1"/>
</dbReference>